<dbReference type="EMBL" id="JACCCC010000001">
    <property type="protein sequence ID" value="NYE45336.1"/>
    <property type="molecule type" value="Genomic_DNA"/>
</dbReference>
<keyword evidence="1" id="KW-0812">Transmembrane</keyword>
<organism evidence="2 3">
    <name type="scientific">Spinactinospora alkalitolerans</name>
    <dbReference type="NCBI Taxonomy" id="687207"/>
    <lineage>
        <taxon>Bacteria</taxon>
        <taxon>Bacillati</taxon>
        <taxon>Actinomycetota</taxon>
        <taxon>Actinomycetes</taxon>
        <taxon>Streptosporangiales</taxon>
        <taxon>Nocardiopsidaceae</taxon>
        <taxon>Spinactinospora</taxon>
    </lineage>
</organism>
<name>A0A852TM51_9ACTN</name>
<sequence>MIRKLHEMGVTSEMAYMAGAASIGASFLSWFTSKKAEKAGIDRADRWGLFIGEWAPTFFAIGVALHLEENTGRR</sequence>
<gene>
    <name evidence="2" type="ORF">HDA32_000456</name>
</gene>
<dbReference type="Proteomes" id="UP000589036">
    <property type="component" value="Unassembled WGS sequence"/>
</dbReference>
<comment type="caution">
    <text evidence="2">The sequence shown here is derived from an EMBL/GenBank/DDBJ whole genome shotgun (WGS) entry which is preliminary data.</text>
</comment>
<feature type="transmembrane region" description="Helical" evidence="1">
    <location>
        <begin position="14"/>
        <end position="32"/>
    </location>
</feature>
<dbReference type="RefSeq" id="WP_179641576.1">
    <property type="nucleotide sequence ID" value="NZ_BAAAYY010000011.1"/>
</dbReference>
<evidence type="ECO:0000313" key="2">
    <source>
        <dbReference type="EMBL" id="NYE45336.1"/>
    </source>
</evidence>
<dbReference type="AlphaFoldDB" id="A0A852TM51"/>
<evidence type="ECO:0000256" key="1">
    <source>
        <dbReference type="SAM" id="Phobius"/>
    </source>
</evidence>
<keyword evidence="1" id="KW-0472">Membrane</keyword>
<keyword evidence="1" id="KW-1133">Transmembrane helix</keyword>
<proteinExistence type="predicted"/>
<feature type="transmembrane region" description="Helical" evidence="1">
    <location>
        <begin position="44"/>
        <end position="67"/>
    </location>
</feature>
<protein>
    <submittedName>
        <fullName evidence="2">Uncharacterized protein</fullName>
    </submittedName>
</protein>
<accession>A0A852TM51</accession>
<keyword evidence="3" id="KW-1185">Reference proteome</keyword>
<evidence type="ECO:0000313" key="3">
    <source>
        <dbReference type="Proteomes" id="UP000589036"/>
    </source>
</evidence>
<reference evidence="2 3" key="1">
    <citation type="submission" date="2020-07" db="EMBL/GenBank/DDBJ databases">
        <title>Sequencing the genomes of 1000 actinobacteria strains.</title>
        <authorList>
            <person name="Klenk H.-P."/>
        </authorList>
    </citation>
    <scope>NUCLEOTIDE SEQUENCE [LARGE SCALE GENOMIC DNA]</scope>
    <source>
        <strain evidence="2 3">CXB654</strain>
    </source>
</reference>